<organism evidence="7 8">
    <name type="scientific">Bacillus taeanensis</name>
    <dbReference type="NCBI Taxonomy" id="273032"/>
    <lineage>
        <taxon>Bacteria</taxon>
        <taxon>Bacillati</taxon>
        <taxon>Bacillota</taxon>
        <taxon>Bacilli</taxon>
        <taxon>Bacillales</taxon>
        <taxon>Bacillaceae</taxon>
        <taxon>Bacillus</taxon>
    </lineage>
</organism>
<dbReference type="EC" id="3.1.11.6" evidence="6"/>
<dbReference type="GO" id="GO:0005829">
    <property type="term" value="C:cytosol"/>
    <property type="evidence" value="ECO:0007669"/>
    <property type="project" value="TreeGrafter"/>
</dbReference>
<dbReference type="SUPFAM" id="SSF116842">
    <property type="entry name" value="XseB-like"/>
    <property type="match status" value="1"/>
</dbReference>
<keyword evidence="4 6" id="KW-0378">Hydrolase</keyword>
<dbReference type="GO" id="GO:0009318">
    <property type="term" value="C:exodeoxyribonuclease VII complex"/>
    <property type="evidence" value="ECO:0007669"/>
    <property type="project" value="UniProtKB-UniRule"/>
</dbReference>
<proteinExistence type="inferred from homology"/>
<dbReference type="RefSeq" id="WP_113805064.1">
    <property type="nucleotide sequence ID" value="NZ_QOCW01000004.1"/>
</dbReference>
<comment type="catalytic activity">
    <reaction evidence="6">
        <text>Exonucleolytic cleavage in either 5'- to 3'- or 3'- to 5'-direction to yield nucleoside 5'-phosphates.</text>
        <dbReference type="EC" id="3.1.11.6"/>
    </reaction>
</comment>
<sequence>MTEEQNKEKQVTFEEAMEKLEEIVDRLESGNVPLEEAINLFQDGMLLSKQCHEKLKTIEGKIDRMIDENGEEKMFSIEEAE</sequence>
<dbReference type="NCBIfam" id="TIGR01280">
    <property type="entry name" value="xseB"/>
    <property type="match status" value="1"/>
</dbReference>
<evidence type="ECO:0000256" key="4">
    <source>
        <dbReference type="ARBA" id="ARBA00022801"/>
    </source>
</evidence>
<comment type="subcellular location">
    <subcellularLocation>
        <location evidence="6">Cytoplasm</location>
    </subcellularLocation>
</comment>
<evidence type="ECO:0000313" key="8">
    <source>
        <dbReference type="Proteomes" id="UP000253314"/>
    </source>
</evidence>
<accession>A0A366XW33</accession>
<dbReference type="HAMAP" id="MF_00337">
    <property type="entry name" value="Exonuc_7_S"/>
    <property type="match status" value="1"/>
</dbReference>
<evidence type="ECO:0000256" key="2">
    <source>
        <dbReference type="ARBA" id="ARBA00022490"/>
    </source>
</evidence>
<keyword evidence="5 6" id="KW-0269">Exonuclease</keyword>
<dbReference type="PANTHER" id="PTHR34137:SF1">
    <property type="entry name" value="EXODEOXYRIBONUCLEASE 7 SMALL SUBUNIT"/>
    <property type="match status" value="1"/>
</dbReference>
<evidence type="ECO:0000256" key="1">
    <source>
        <dbReference type="ARBA" id="ARBA00009998"/>
    </source>
</evidence>
<reference evidence="7 8" key="1">
    <citation type="submission" date="2018-07" db="EMBL/GenBank/DDBJ databases">
        <title>Lottiidibacillus patelloidae gen. nov., sp. nov., isolated from the intestinal tract of a marine limpet and the reclassification of B. taeanensis BH030017T, B. algicola KMM 3737T and B. hwajinpoensis SW-72T as genus Lottiidibacillus.</title>
        <authorList>
            <person name="Liu R."/>
            <person name="Huang Z."/>
        </authorList>
    </citation>
    <scope>NUCLEOTIDE SEQUENCE [LARGE SCALE GENOMIC DNA]</scope>
    <source>
        <strain evidence="7 8">BH030017</strain>
    </source>
</reference>
<dbReference type="InterPro" id="IPR037004">
    <property type="entry name" value="Exonuc_VII_ssu_sf"/>
</dbReference>
<evidence type="ECO:0000256" key="5">
    <source>
        <dbReference type="ARBA" id="ARBA00022839"/>
    </source>
</evidence>
<dbReference type="NCBIfam" id="NF002138">
    <property type="entry name" value="PRK00977.1-2"/>
    <property type="match status" value="1"/>
</dbReference>
<gene>
    <name evidence="6 7" type="primary">xseB</name>
    <name evidence="7" type="ORF">DS031_06255</name>
</gene>
<dbReference type="InterPro" id="IPR003761">
    <property type="entry name" value="Exonuc_VII_S"/>
</dbReference>
<comment type="function">
    <text evidence="6">Bidirectionally degrades single-stranded DNA into large acid-insoluble oligonucleotides, which are then degraded further into small acid-soluble oligonucleotides.</text>
</comment>
<dbReference type="PANTHER" id="PTHR34137">
    <property type="entry name" value="EXODEOXYRIBONUCLEASE 7 SMALL SUBUNIT"/>
    <property type="match status" value="1"/>
</dbReference>
<keyword evidence="3 6" id="KW-0540">Nuclease</keyword>
<evidence type="ECO:0000256" key="6">
    <source>
        <dbReference type="HAMAP-Rule" id="MF_00337"/>
    </source>
</evidence>
<dbReference type="GO" id="GO:0008855">
    <property type="term" value="F:exodeoxyribonuclease VII activity"/>
    <property type="evidence" value="ECO:0007669"/>
    <property type="project" value="UniProtKB-UniRule"/>
</dbReference>
<dbReference type="Proteomes" id="UP000253314">
    <property type="component" value="Unassembled WGS sequence"/>
</dbReference>
<evidence type="ECO:0000313" key="7">
    <source>
        <dbReference type="EMBL" id="RBW70610.1"/>
    </source>
</evidence>
<dbReference type="EMBL" id="QOCW01000004">
    <property type="protein sequence ID" value="RBW70610.1"/>
    <property type="molecule type" value="Genomic_DNA"/>
</dbReference>
<evidence type="ECO:0000256" key="3">
    <source>
        <dbReference type="ARBA" id="ARBA00022722"/>
    </source>
</evidence>
<protein>
    <recommendedName>
        <fullName evidence="6">Exodeoxyribonuclease 7 small subunit</fullName>
        <ecNumber evidence="6">3.1.11.6</ecNumber>
    </recommendedName>
    <alternativeName>
        <fullName evidence="6">Exodeoxyribonuclease VII small subunit</fullName>
        <shortName evidence="6">Exonuclease VII small subunit</shortName>
    </alternativeName>
</protein>
<dbReference type="PIRSF" id="PIRSF006488">
    <property type="entry name" value="Exonuc_VII_S"/>
    <property type="match status" value="1"/>
</dbReference>
<comment type="caution">
    <text evidence="7">The sequence shown here is derived from an EMBL/GenBank/DDBJ whole genome shotgun (WGS) entry which is preliminary data.</text>
</comment>
<dbReference type="Pfam" id="PF02609">
    <property type="entry name" value="Exonuc_VII_S"/>
    <property type="match status" value="1"/>
</dbReference>
<comment type="subunit">
    <text evidence="6">Heterooligomer composed of large and small subunits.</text>
</comment>
<dbReference type="Gene3D" id="1.10.287.1040">
    <property type="entry name" value="Exonuclease VII, small subunit"/>
    <property type="match status" value="1"/>
</dbReference>
<name>A0A366XW33_9BACI</name>
<keyword evidence="2 6" id="KW-0963">Cytoplasm</keyword>
<dbReference type="OrthoDB" id="9798666at2"/>
<dbReference type="AlphaFoldDB" id="A0A366XW33"/>
<dbReference type="GO" id="GO:0006308">
    <property type="term" value="P:DNA catabolic process"/>
    <property type="evidence" value="ECO:0007669"/>
    <property type="project" value="UniProtKB-UniRule"/>
</dbReference>
<keyword evidence="8" id="KW-1185">Reference proteome</keyword>
<comment type="similarity">
    <text evidence="1 6">Belongs to the XseB family.</text>
</comment>